<protein>
    <submittedName>
        <fullName evidence="2">Uncharacterized protein</fullName>
    </submittedName>
</protein>
<dbReference type="EMBL" id="FTOO01000013">
    <property type="protein sequence ID" value="SIT09210.1"/>
    <property type="molecule type" value="Genomic_DNA"/>
</dbReference>
<dbReference type="Proteomes" id="UP000186156">
    <property type="component" value="Unassembled WGS sequence"/>
</dbReference>
<dbReference type="AlphaFoldDB" id="A0A1N7PFA8"/>
<proteinExistence type="predicted"/>
<keyword evidence="1" id="KW-0472">Membrane</keyword>
<reference evidence="3" key="1">
    <citation type="submission" date="2017-01" db="EMBL/GenBank/DDBJ databases">
        <authorList>
            <person name="Varghese N."/>
            <person name="Submissions S."/>
        </authorList>
    </citation>
    <scope>NUCLEOTIDE SEQUENCE [LARGE SCALE GENOMIC DNA]</scope>
    <source>
        <strain evidence="3">DSM 16176</strain>
    </source>
</reference>
<name>A0A1N7PFA8_9BACL</name>
<gene>
    <name evidence="2" type="ORF">SAMN05421799_11315</name>
</gene>
<feature type="transmembrane region" description="Helical" evidence="1">
    <location>
        <begin position="6"/>
        <end position="27"/>
    </location>
</feature>
<evidence type="ECO:0000313" key="2">
    <source>
        <dbReference type="EMBL" id="SIT09210.1"/>
    </source>
</evidence>
<dbReference type="OrthoDB" id="9883347at2"/>
<dbReference type="PROSITE" id="PS51257">
    <property type="entry name" value="PROKAR_LIPOPROTEIN"/>
    <property type="match status" value="1"/>
</dbReference>
<keyword evidence="1" id="KW-1133">Transmembrane helix</keyword>
<evidence type="ECO:0000256" key="1">
    <source>
        <dbReference type="SAM" id="Phobius"/>
    </source>
</evidence>
<dbReference type="RefSeq" id="WP_159437321.1">
    <property type="nucleotide sequence ID" value="NZ_FTOO01000013.1"/>
</dbReference>
<keyword evidence="1" id="KW-0812">Transmembrane</keyword>
<keyword evidence="3" id="KW-1185">Reference proteome</keyword>
<sequence length="59" mass="6770">MRVRPYIPYLQNAAILVVACAITALVFQIPAVDHVTRHIQIFVREVMHHDAFISPFSPR</sequence>
<organism evidence="2 3">
    <name type="scientific">Alicyclobacillus vulcanalis</name>
    <dbReference type="NCBI Taxonomy" id="252246"/>
    <lineage>
        <taxon>Bacteria</taxon>
        <taxon>Bacillati</taxon>
        <taxon>Bacillota</taxon>
        <taxon>Bacilli</taxon>
        <taxon>Bacillales</taxon>
        <taxon>Alicyclobacillaceae</taxon>
        <taxon>Alicyclobacillus</taxon>
    </lineage>
</organism>
<evidence type="ECO:0000313" key="3">
    <source>
        <dbReference type="Proteomes" id="UP000186156"/>
    </source>
</evidence>
<accession>A0A1N7PFA8</accession>